<dbReference type="GO" id="GO:0000981">
    <property type="term" value="F:DNA-binding transcription factor activity, RNA polymerase II-specific"/>
    <property type="evidence" value="ECO:0007669"/>
    <property type="project" value="TreeGrafter"/>
</dbReference>
<evidence type="ECO:0000256" key="2">
    <source>
        <dbReference type="ARBA" id="ARBA00022723"/>
    </source>
</evidence>
<dbReference type="FunFam" id="3.30.160.60:FF:000176">
    <property type="entry name" value="zinc finger protein 70"/>
    <property type="match status" value="1"/>
</dbReference>
<dbReference type="RefSeq" id="XP_018599141.2">
    <property type="nucleotide sequence ID" value="XM_018743625.2"/>
</dbReference>
<reference evidence="9 10" key="1">
    <citation type="submission" date="2019-04" db="EMBL/GenBank/DDBJ databases">
        <authorList>
            <consortium name="Wellcome Sanger Institute Data Sharing"/>
        </authorList>
    </citation>
    <scope>NUCLEOTIDE SEQUENCE [LARGE SCALE GENOMIC DNA]</scope>
</reference>
<keyword evidence="4 7" id="KW-0863">Zinc-finger</keyword>
<dbReference type="SMART" id="SM00355">
    <property type="entry name" value="ZnF_C2H2"/>
    <property type="match status" value="6"/>
</dbReference>
<keyword evidence="2" id="KW-0479">Metal-binding</keyword>
<dbReference type="PANTHER" id="PTHR24394">
    <property type="entry name" value="ZINC FINGER PROTEIN"/>
    <property type="match status" value="1"/>
</dbReference>
<dbReference type="GeneTree" id="ENSGT00940000161979"/>
<feature type="domain" description="C2H2-type" evidence="8">
    <location>
        <begin position="200"/>
        <end position="218"/>
    </location>
</feature>
<accession>A0A8C9WDF2</accession>
<evidence type="ECO:0000259" key="8">
    <source>
        <dbReference type="PROSITE" id="PS50157"/>
    </source>
</evidence>
<dbReference type="KEGG" id="sfm:108929248"/>
<dbReference type="InterPro" id="IPR013087">
    <property type="entry name" value="Znf_C2H2_type"/>
</dbReference>
<dbReference type="AlphaFoldDB" id="A0A8C9WDF2"/>
<protein>
    <submittedName>
        <fullName evidence="9">Zinc finger protein 39-like</fullName>
    </submittedName>
</protein>
<keyword evidence="6" id="KW-0539">Nucleus</keyword>
<dbReference type="SUPFAM" id="SSF57667">
    <property type="entry name" value="beta-beta-alpha zinc fingers"/>
    <property type="match status" value="3"/>
</dbReference>
<dbReference type="OrthoDB" id="3561125at2759"/>
<dbReference type="Proteomes" id="UP000694397">
    <property type="component" value="Chromosome 1"/>
</dbReference>
<reference evidence="9" key="3">
    <citation type="submission" date="2025-09" db="UniProtKB">
        <authorList>
            <consortium name="Ensembl"/>
        </authorList>
    </citation>
    <scope>IDENTIFICATION</scope>
</reference>
<evidence type="ECO:0000256" key="1">
    <source>
        <dbReference type="ARBA" id="ARBA00004123"/>
    </source>
</evidence>
<evidence type="ECO:0000313" key="9">
    <source>
        <dbReference type="Ensembl" id="ENSSFOP00015074597.1"/>
    </source>
</evidence>
<sequence>MSSLLQQQEEFFFQGCIPVNIIFISEDESSDETTGNLTEWKPVYCSNCNTASHMTEPLPDHGVTQQSVKTEDNKDSVKRMWQKYTCKQCRYTTEKSYNFTCHLRTHTGEKPYRCPMCSRSFRTRSHLNRHCRTCVYTDTKEVGNPVSQLQKSESEESTLPNSIVHSPLKLNYICQKCPYSTCNSYNFNCHLRTHTGEKPYKCLMCSLSFRTRSHLNRHGLKCTYTDIGSLTSKLHKCERCKYATTSSYNLRIHKRIHTDERPYKCITCKAEFRTQSHLHRHERSHLKKKN</sequence>
<dbReference type="PANTHER" id="PTHR24394:SF29">
    <property type="entry name" value="MYONEURIN"/>
    <property type="match status" value="1"/>
</dbReference>
<name>A0A8C9WDF2_SCLFO</name>
<dbReference type="PROSITE" id="PS50157">
    <property type="entry name" value="ZINC_FINGER_C2H2_2"/>
    <property type="match status" value="6"/>
</dbReference>
<dbReference type="FunFam" id="3.30.160.60:FF:000065">
    <property type="entry name" value="B-cell CLL/lymphoma 6, member B"/>
    <property type="match status" value="1"/>
</dbReference>
<dbReference type="PROSITE" id="PS00028">
    <property type="entry name" value="ZINC_FINGER_C2H2_1"/>
    <property type="match status" value="1"/>
</dbReference>
<dbReference type="Ensembl" id="ENSSFOT00015053523.1">
    <property type="protein sequence ID" value="ENSSFOP00015074597.1"/>
    <property type="gene ID" value="ENSSFOG00015030480.1"/>
</dbReference>
<organism evidence="9 10">
    <name type="scientific">Scleropages formosus</name>
    <name type="common">Asian bonytongue</name>
    <name type="synonym">Osteoglossum formosum</name>
    <dbReference type="NCBI Taxonomy" id="113540"/>
    <lineage>
        <taxon>Eukaryota</taxon>
        <taxon>Metazoa</taxon>
        <taxon>Chordata</taxon>
        <taxon>Craniata</taxon>
        <taxon>Vertebrata</taxon>
        <taxon>Euteleostomi</taxon>
        <taxon>Actinopterygii</taxon>
        <taxon>Neopterygii</taxon>
        <taxon>Teleostei</taxon>
        <taxon>Osteoglossocephala</taxon>
        <taxon>Osteoglossomorpha</taxon>
        <taxon>Osteoglossiformes</taxon>
        <taxon>Osteoglossidae</taxon>
        <taxon>Scleropages</taxon>
    </lineage>
</organism>
<feature type="domain" description="C2H2-type" evidence="8">
    <location>
        <begin position="84"/>
        <end position="111"/>
    </location>
</feature>
<comment type="subcellular location">
    <subcellularLocation>
        <location evidence="1">Nucleus</location>
    </subcellularLocation>
</comment>
<dbReference type="InterPro" id="IPR036236">
    <property type="entry name" value="Znf_C2H2_sf"/>
</dbReference>
<feature type="domain" description="C2H2-type" evidence="8">
    <location>
        <begin position="235"/>
        <end position="262"/>
    </location>
</feature>
<dbReference type="FunFam" id="3.30.160.60:FF:000446">
    <property type="entry name" value="Zinc finger protein"/>
    <property type="match status" value="1"/>
</dbReference>
<evidence type="ECO:0000256" key="6">
    <source>
        <dbReference type="ARBA" id="ARBA00023242"/>
    </source>
</evidence>
<dbReference type="GeneID" id="108929248"/>
<keyword evidence="3" id="KW-0677">Repeat</keyword>
<dbReference type="Gene3D" id="3.30.160.60">
    <property type="entry name" value="Classic Zinc Finger"/>
    <property type="match status" value="6"/>
</dbReference>
<dbReference type="GO" id="GO:0008270">
    <property type="term" value="F:zinc ion binding"/>
    <property type="evidence" value="ECO:0007669"/>
    <property type="project" value="UniProtKB-KW"/>
</dbReference>
<evidence type="ECO:0000256" key="4">
    <source>
        <dbReference type="ARBA" id="ARBA00022771"/>
    </source>
</evidence>
<dbReference type="FunFam" id="3.30.160.60:FF:000690">
    <property type="entry name" value="Zinc finger protein 354C"/>
    <property type="match status" value="1"/>
</dbReference>
<feature type="domain" description="C2H2-type" evidence="8">
    <location>
        <begin position="172"/>
        <end position="199"/>
    </location>
</feature>
<dbReference type="GO" id="GO:0005634">
    <property type="term" value="C:nucleus"/>
    <property type="evidence" value="ECO:0007669"/>
    <property type="project" value="UniProtKB-SubCell"/>
</dbReference>
<evidence type="ECO:0000256" key="5">
    <source>
        <dbReference type="ARBA" id="ARBA00022833"/>
    </source>
</evidence>
<feature type="domain" description="C2H2-type" evidence="8">
    <location>
        <begin position="263"/>
        <end position="290"/>
    </location>
</feature>
<reference evidence="9" key="2">
    <citation type="submission" date="2025-08" db="UniProtKB">
        <authorList>
            <consortium name="Ensembl"/>
        </authorList>
    </citation>
    <scope>IDENTIFICATION</scope>
</reference>
<keyword evidence="10" id="KW-1185">Reference proteome</keyword>
<evidence type="ECO:0000313" key="10">
    <source>
        <dbReference type="Proteomes" id="UP000694397"/>
    </source>
</evidence>
<gene>
    <name evidence="9" type="primary">LOC108929248</name>
</gene>
<keyword evidence="5" id="KW-0862">Zinc</keyword>
<evidence type="ECO:0000256" key="3">
    <source>
        <dbReference type="ARBA" id="ARBA00022737"/>
    </source>
</evidence>
<proteinExistence type="predicted"/>
<dbReference type="Pfam" id="PF00096">
    <property type="entry name" value="zf-C2H2"/>
    <property type="match status" value="2"/>
</dbReference>
<evidence type="ECO:0000256" key="7">
    <source>
        <dbReference type="PROSITE-ProRule" id="PRU00042"/>
    </source>
</evidence>
<feature type="domain" description="C2H2-type" evidence="8">
    <location>
        <begin position="112"/>
        <end position="141"/>
    </location>
</feature>